<gene>
    <name evidence="2" type="ORF">D0Z07_5089</name>
</gene>
<sequence length="241" mass="26944">MDRPHKSQEVRRHSPPSQLARIDRIGDIRARRPESQTRLGLSLGDRPRTRPPPVPIDVQGKIPVPQLQSQRRSMLGKKDLLSLVKTRGGSVRHNMGSIPTRTQKSAYSATTVQSMLRSTHDIQMASRQTRIDSLPPAERQKQETWAQEQLRRNAGNCVAGFAWGRIGGGYRCHGGRHMVTDKLLEEGKGGRYSASVDSGRSDPTWEGPFYGEDIMAHLRSVCRQNYGRQSGRGNFGQNKVA</sequence>
<feature type="region of interest" description="Disordered" evidence="1">
    <location>
        <begin position="1"/>
        <end position="60"/>
    </location>
</feature>
<feature type="compositionally biased region" description="Basic and acidic residues" evidence="1">
    <location>
        <begin position="1"/>
        <end position="12"/>
    </location>
</feature>
<accession>A0A9P6VIL8</accession>
<evidence type="ECO:0000256" key="1">
    <source>
        <dbReference type="SAM" id="MobiDB-lite"/>
    </source>
</evidence>
<name>A0A9P6VIL8_9HELO</name>
<evidence type="ECO:0000313" key="2">
    <source>
        <dbReference type="EMBL" id="KAG0648635.1"/>
    </source>
</evidence>
<evidence type="ECO:0000313" key="3">
    <source>
        <dbReference type="Proteomes" id="UP000785200"/>
    </source>
</evidence>
<comment type="caution">
    <text evidence="2">The sequence shown here is derived from an EMBL/GenBank/DDBJ whole genome shotgun (WGS) entry which is preliminary data.</text>
</comment>
<keyword evidence="3" id="KW-1185">Reference proteome</keyword>
<dbReference type="EMBL" id="VNKQ01000009">
    <property type="protein sequence ID" value="KAG0648635.1"/>
    <property type="molecule type" value="Genomic_DNA"/>
</dbReference>
<reference evidence="2" key="1">
    <citation type="submission" date="2019-07" db="EMBL/GenBank/DDBJ databases">
        <title>Hyphodiscus hymeniophilus genome sequencing and assembly.</title>
        <authorList>
            <person name="Kramer G."/>
            <person name="Nodwell J."/>
        </authorList>
    </citation>
    <scope>NUCLEOTIDE SEQUENCE</scope>
    <source>
        <strain evidence="2">ATCC 34498</strain>
    </source>
</reference>
<dbReference type="Proteomes" id="UP000785200">
    <property type="component" value="Unassembled WGS sequence"/>
</dbReference>
<protein>
    <submittedName>
        <fullName evidence="2">Uncharacterized protein</fullName>
    </submittedName>
</protein>
<feature type="compositionally biased region" description="Basic and acidic residues" evidence="1">
    <location>
        <begin position="21"/>
        <end position="35"/>
    </location>
</feature>
<organism evidence="2 3">
    <name type="scientific">Hyphodiscus hymeniophilus</name>
    <dbReference type="NCBI Taxonomy" id="353542"/>
    <lineage>
        <taxon>Eukaryota</taxon>
        <taxon>Fungi</taxon>
        <taxon>Dikarya</taxon>
        <taxon>Ascomycota</taxon>
        <taxon>Pezizomycotina</taxon>
        <taxon>Leotiomycetes</taxon>
        <taxon>Helotiales</taxon>
        <taxon>Hyphodiscaceae</taxon>
        <taxon>Hyphodiscus</taxon>
    </lineage>
</organism>
<dbReference type="OrthoDB" id="4746642at2759"/>
<dbReference type="AlphaFoldDB" id="A0A9P6VIL8"/>
<proteinExistence type="predicted"/>